<dbReference type="Proteomes" id="UP000261620">
    <property type="component" value="Unplaced"/>
</dbReference>
<proteinExistence type="inferred from homology"/>
<evidence type="ECO:0000256" key="3">
    <source>
        <dbReference type="ARBA" id="ARBA00022734"/>
    </source>
</evidence>
<keyword evidence="2" id="KW-0812">Transmembrane</keyword>
<dbReference type="InterPro" id="IPR007110">
    <property type="entry name" value="Ig-like_dom"/>
</dbReference>
<dbReference type="STRING" id="94237.ENSMMOP00000019090"/>
<evidence type="ECO:0000259" key="8">
    <source>
        <dbReference type="PROSITE" id="PS50835"/>
    </source>
</evidence>
<dbReference type="Ensembl" id="ENSMMOT00000019405.1">
    <property type="protein sequence ID" value="ENSMMOP00000019090.1"/>
    <property type="gene ID" value="ENSMMOG00000014459.1"/>
</dbReference>
<keyword evidence="4" id="KW-0130">Cell adhesion</keyword>
<dbReference type="AlphaFoldDB" id="A0A3Q4BHN7"/>
<dbReference type="PANTHER" id="PTHR12035">
    <property type="entry name" value="SIALIC ACID BINDING IMMUNOGLOBULIN-LIKE LECTIN"/>
    <property type="match status" value="1"/>
</dbReference>
<evidence type="ECO:0000313" key="9">
    <source>
        <dbReference type="Ensembl" id="ENSMMOP00000019090.1"/>
    </source>
</evidence>
<dbReference type="SMART" id="SM00409">
    <property type="entry name" value="IG"/>
    <property type="match status" value="3"/>
</dbReference>
<evidence type="ECO:0000256" key="6">
    <source>
        <dbReference type="ARBA" id="ARBA00023136"/>
    </source>
</evidence>
<dbReference type="GO" id="GO:0033691">
    <property type="term" value="F:sialic acid binding"/>
    <property type="evidence" value="ECO:0007669"/>
    <property type="project" value="TreeGrafter"/>
</dbReference>
<keyword evidence="10" id="KW-1185">Reference proteome</keyword>
<dbReference type="Pfam" id="PF07686">
    <property type="entry name" value="V-set"/>
    <property type="match status" value="1"/>
</dbReference>
<reference evidence="9" key="1">
    <citation type="submission" date="2025-08" db="UniProtKB">
        <authorList>
            <consortium name="Ensembl"/>
        </authorList>
    </citation>
    <scope>IDENTIFICATION</scope>
</reference>
<dbReference type="Pfam" id="PF13895">
    <property type="entry name" value="Ig_2"/>
    <property type="match status" value="1"/>
</dbReference>
<sequence>EDGRRFEYKFKGPNAALRSSIVNVFYKTRCSGKFCITVYREITAEAGLCVVIPCSFKTSYDFTPQNMVWLQCEPSERKCTESDIIFHPDEGKVQSGFKGRVSLLEPDVSQRNCSIIINDLTESDSGSYQLRLIGRSYYGKQDGFSFPLRATVSVKGMKMMVPSMADGQQTTLTCAAPGLCPGSDPKITWTWTGAGEKASDITGNNIASKSETLNAVIQRHSSTLTFNSSVELHGTSVTCTVSFTNNIITEETVTLNVTCECPLAISELLVFTMSLVFRQEFSDNNNDTVNNLPEESGISTYSINNVTAKDSGQYICTAKHLNKTLMKTVDVNVICKYTSNVVCQCCCVLEGCLNPPPDIVEGKTVTLTCSAKGNPLPTFTWFKNKSMSSELHTKTNYFLLDGPRRTNISSSVNVSGVKAGYRLTLFCNTDANPAPMTYSWYRYSNNKLIEPSQWKSKTTNDSKLSFEHVQRTDEACYMCNATNIIRIGENSRPVCITVQCK</sequence>
<comment type="subcellular location">
    <subcellularLocation>
        <location evidence="1">Membrane</location>
        <topology evidence="1">Single-pass type I membrane protein</topology>
    </subcellularLocation>
</comment>
<evidence type="ECO:0000313" key="10">
    <source>
        <dbReference type="Proteomes" id="UP000261620"/>
    </source>
</evidence>
<evidence type="ECO:0000256" key="5">
    <source>
        <dbReference type="ARBA" id="ARBA00022989"/>
    </source>
</evidence>
<dbReference type="PANTHER" id="PTHR12035:SF128">
    <property type="entry name" value="BRANCHED CHAIN KETO ACID DEHYDROGENASE E1 SUBUNIT BETA,-LIKE-RELATED"/>
    <property type="match status" value="1"/>
</dbReference>
<keyword evidence="6" id="KW-0472">Membrane</keyword>
<evidence type="ECO:0000256" key="7">
    <source>
        <dbReference type="ARBA" id="ARBA00038361"/>
    </source>
</evidence>
<dbReference type="SUPFAM" id="SSF48726">
    <property type="entry name" value="Immunoglobulin"/>
    <property type="match status" value="4"/>
</dbReference>
<dbReference type="GO" id="GO:0005886">
    <property type="term" value="C:plasma membrane"/>
    <property type="evidence" value="ECO:0007669"/>
    <property type="project" value="TreeGrafter"/>
</dbReference>
<dbReference type="PROSITE" id="PS50835">
    <property type="entry name" value="IG_LIKE"/>
    <property type="match status" value="3"/>
</dbReference>
<keyword evidence="5" id="KW-1133">Transmembrane helix</keyword>
<name>A0A3Q4BHN7_MOLML</name>
<dbReference type="SMART" id="SM00408">
    <property type="entry name" value="IGc2"/>
    <property type="match status" value="1"/>
</dbReference>
<dbReference type="Pfam" id="PF13927">
    <property type="entry name" value="Ig_3"/>
    <property type="match status" value="1"/>
</dbReference>
<dbReference type="InterPro" id="IPR013106">
    <property type="entry name" value="Ig_V-set"/>
</dbReference>
<feature type="domain" description="Ig-like" evidence="8">
    <location>
        <begin position="361"/>
        <end position="384"/>
    </location>
</feature>
<feature type="domain" description="Ig-like" evidence="8">
    <location>
        <begin position="147"/>
        <end position="254"/>
    </location>
</feature>
<dbReference type="GO" id="GO:0007155">
    <property type="term" value="P:cell adhesion"/>
    <property type="evidence" value="ECO:0007669"/>
    <property type="project" value="UniProtKB-KW"/>
</dbReference>
<dbReference type="InterPro" id="IPR051036">
    <property type="entry name" value="SIGLEC"/>
</dbReference>
<dbReference type="GO" id="GO:0030246">
    <property type="term" value="F:carbohydrate binding"/>
    <property type="evidence" value="ECO:0007669"/>
    <property type="project" value="UniProtKB-KW"/>
</dbReference>
<dbReference type="CDD" id="cd00096">
    <property type="entry name" value="Ig"/>
    <property type="match status" value="1"/>
</dbReference>
<organism evidence="9 10">
    <name type="scientific">Mola mola</name>
    <name type="common">Ocean sunfish</name>
    <name type="synonym">Tetraodon mola</name>
    <dbReference type="NCBI Taxonomy" id="94237"/>
    <lineage>
        <taxon>Eukaryota</taxon>
        <taxon>Metazoa</taxon>
        <taxon>Chordata</taxon>
        <taxon>Craniata</taxon>
        <taxon>Vertebrata</taxon>
        <taxon>Euteleostomi</taxon>
        <taxon>Actinopterygii</taxon>
        <taxon>Neopterygii</taxon>
        <taxon>Teleostei</taxon>
        <taxon>Neoteleostei</taxon>
        <taxon>Acanthomorphata</taxon>
        <taxon>Eupercaria</taxon>
        <taxon>Tetraodontiformes</taxon>
        <taxon>Molidae</taxon>
        <taxon>Mola</taxon>
    </lineage>
</organism>
<feature type="domain" description="Ig-like" evidence="8">
    <location>
        <begin position="403"/>
        <end position="497"/>
    </location>
</feature>
<dbReference type="InterPro" id="IPR003598">
    <property type="entry name" value="Ig_sub2"/>
</dbReference>
<dbReference type="OMA" id="CEAMNIH"/>
<evidence type="ECO:0000256" key="2">
    <source>
        <dbReference type="ARBA" id="ARBA00022692"/>
    </source>
</evidence>
<dbReference type="InterPro" id="IPR003599">
    <property type="entry name" value="Ig_sub"/>
</dbReference>
<dbReference type="Gene3D" id="2.60.40.10">
    <property type="entry name" value="Immunoglobulins"/>
    <property type="match status" value="5"/>
</dbReference>
<dbReference type="InterPro" id="IPR013783">
    <property type="entry name" value="Ig-like_fold"/>
</dbReference>
<accession>A0A3Q4BHN7</accession>
<evidence type="ECO:0000256" key="4">
    <source>
        <dbReference type="ARBA" id="ARBA00022889"/>
    </source>
</evidence>
<dbReference type="InterPro" id="IPR036179">
    <property type="entry name" value="Ig-like_dom_sf"/>
</dbReference>
<reference evidence="9" key="2">
    <citation type="submission" date="2025-09" db="UniProtKB">
        <authorList>
            <consortium name="Ensembl"/>
        </authorList>
    </citation>
    <scope>IDENTIFICATION</scope>
</reference>
<protein>
    <recommendedName>
        <fullName evidence="8">Ig-like domain-containing protein</fullName>
    </recommendedName>
</protein>
<comment type="similarity">
    <text evidence="7">Belongs to the immunoglobulin superfamily. SIGLEC (sialic acid binding Ig-like lectin) family.</text>
</comment>
<keyword evidence="3" id="KW-0430">Lectin</keyword>
<evidence type="ECO:0000256" key="1">
    <source>
        <dbReference type="ARBA" id="ARBA00004479"/>
    </source>
</evidence>